<comment type="catalytic activity">
    <reaction evidence="1 14">
        <text>adenosylcob(III)inamide + ATP = adenosylcob(III)inamide phosphate + ADP + H(+)</text>
        <dbReference type="Rhea" id="RHEA:15769"/>
        <dbReference type="ChEBI" id="CHEBI:2480"/>
        <dbReference type="ChEBI" id="CHEBI:15378"/>
        <dbReference type="ChEBI" id="CHEBI:30616"/>
        <dbReference type="ChEBI" id="CHEBI:58502"/>
        <dbReference type="ChEBI" id="CHEBI:456216"/>
        <dbReference type="EC" id="2.7.1.156"/>
    </reaction>
</comment>
<comment type="caution">
    <text evidence="15">The sequence shown here is derived from an EMBL/GenBank/DDBJ whole genome shotgun (WGS) entry which is preliminary data.</text>
</comment>
<keyword evidence="9 14" id="KW-0808">Transferase</keyword>
<evidence type="ECO:0000256" key="12">
    <source>
        <dbReference type="ARBA" id="ARBA00022840"/>
    </source>
</evidence>
<evidence type="ECO:0000256" key="11">
    <source>
        <dbReference type="ARBA" id="ARBA00022777"/>
    </source>
</evidence>
<name>A0ABS8QCZ2_9BURK</name>
<protein>
    <recommendedName>
        <fullName evidence="14">Bifunctional adenosylcobalamin biosynthesis protein</fullName>
        <ecNumber evidence="14">2.7.1.156</ecNumber>
        <ecNumber evidence="14">2.7.7.62</ecNumber>
    </recommendedName>
</protein>
<evidence type="ECO:0000256" key="4">
    <source>
        <dbReference type="ARBA" id="ARBA00003889"/>
    </source>
</evidence>
<dbReference type="SUPFAM" id="SSF52540">
    <property type="entry name" value="P-loop containing nucleoside triphosphate hydrolases"/>
    <property type="match status" value="1"/>
</dbReference>
<evidence type="ECO:0000313" key="16">
    <source>
        <dbReference type="Proteomes" id="UP001179361"/>
    </source>
</evidence>
<dbReference type="PIRSF" id="PIRSF006135">
    <property type="entry name" value="CobU"/>
    <property type="match status" value="1"/>
</dbReference>
<reference evidence="15" key="1">
    <citation type="submission" date="2021-11" db="EMBL/GenBank/DDBJ databases">
        <title>The complete genome of Massilia sp sp. G4R7.</title>
        <authorList>
            <person name="Liu L."/>
            <person name="Yue J."/>
            <person name="Yuan J."/>
            <person name="Yang F."/>
            <person name="Li L."/>
        </authorList>
    </citation>
    <scope>NUCLEOTIDE SEQUENCE</scope>
    <source>
        <strain evidence="15">G4R7</strain>
    </source>
</reference>
<comment type="catalytic activity">
    <reaction evidence="2 14">
        <text>adenosylcob(III)inamide phosphate + GTP + H(+) = adenosylcob(III)inamide-GDP + diphosphate</text>
        <dbReference type="Rhea" id="RHEA:22712"/>
        <dbReference type="ChEBI" id="CHEBI:15378"/>
        <dbReference type="ChEBI" id="CHEBI:33019"/>
        <dbReference type="ChEBI" id="CHEBI:37565"/>
        <dbReference type="ChEBI" id="CHEBI:58502"/>
        <dbReference type="ChEBI" id="CHEBI:60487"/>
        <dbReference type="EC" id="2.7.7.62"/>
    </reaction>
</comment>
<keyword evidence="15" id="KW-0548">Nucleotidyltransferase</keyword>
<dbReference type="CDD" id="cd00544">
    <property type="entry name" value="CobU"/>
    <property type="match status" value="1"/>
</dbReference>
<dbReference type="PANTHER" id="PTHR34848">
    <property type="match status" value="1"/>
</dbReference>
<keyword evidence="8 14" id="KW-0169">Cobalamin biosynthesis</keyword>
<dbReference type="InterPro" id="IPR027417">
    <property type="entry name" value="P-loop_NTPase"/>
</dbReference>
<evidence type="ECO:0000256" key="7">
    <source>
        <dbReference type="ARBA" id="ARBA00007490"/>
    </source>
</evidence>
<dbReference type="Gene3D" id="3.40.50.300">
    <property type="entry name" value="P-loop containing nucleotide triphosphate hydrolases"/>
    <property type="match status" value="1"/>
</dbReference>
<dbReference type="EC" id="2.7.7.62" evidence="14"/>
<keyword evidence="11 14" id="KW-0418">Kinase</keyword>
<dbReference type="GO" id="GO:0043752">
    <property type="term" value="F:adenosylcobinamide kinase activity"/>
    <property type="evidence" value="ECO:0007669"/>
    <property type="project" value="UniProtKB-EC"/>
</dbReference>
<comment type="catalytic activity">
    <reaction evidence="3">
        <text>adenosylcob(III)inamide + GTP = adenosylcob(III)inamide phosphate + GDP + H(+)</text>
        <dbReference type="Rhea" id="RHEA:15765"/>
        <dbReference type="ChEBI" id="CHEBI:2480"/>
        <dbReference type="ChEBI" id="CHEBI:15378"/>
        <dbReference type="ChEBI" id="CHEBI:37565"/>
        <dbReference type="ChEBI" id="CHEBI:58189"/>
        <dbReference type="ChEBI" id="CHEBI:58502"/>
        <dbReference type="EC" id="2.7.1.156"/>
    </reaction>
</comment>
<evidence type="ECO:0000256" key="3">
    <source>
        <dbReference type="ARBA" id="ARBA00001522"/>
    </source>
</evidence>
<evidence type="ECO:0000256" key="5">
    <source>
        <dbReference type="ARBA" id="ARBA00004692"/>
    </source>
</evidence>
<evidence type="ECO:0000256" key="6">
    <source>
        <dbReference type="ARBA" id="ARBA00005159"/>
    </source>
</evidence>
<comment type="pathway">
    <text evidence="5 14">Cofactor biosynthesis; adenosylcobalamin biosynthesis; adenosylcobalamin from cob(II)yrinate a,c-diamide: step 6/7.</text>
</comment>
<evidence type="ECO:0000313" key="15">
    <source>
        <dbReference type="EMBL" id="MCD2519628.1"/>
    </source>
</evidence>
<sequence length="186" mass="19825">MSVTLVLGGARSGKSAHAERLAEASGKEVVYLATSRAGDAEMSARIRHHRERRPPHWQTVEEALALAATLRAQCAPGRIVLVDCLTLWLSNLLFSDGREWPEVGEVTLPERFDTERAALLDVLDAGAPGDIVFVSNEVGMGIVPWGALSRCFADEAGRLNQAVAARADRVVFVAAGLPLALKGAAC</sequence>
<dbReference type="Pfam" id="PF02283">
    <property type="entry name" value="CobU"/>
    <property type="match status" value="1"/>
</dbReference>
<evidence type="ECO:0000256" key="8">
    <source>
        <dbReference type="ARBA" id="ARBA00022573"/>
    </source>
</evidence>
<evidence type="ECO:0000256" key="1">
    <source>
        <dbReference type="ARBA" id="ARBA00000312"/>
    </source>
</evidence>
<evidence type="ECO:0000256" key="13">
    <source>
        <dbReference type="ARBA" id="ARBA00023134"/>
    </source>
</evidence>
<dbReference type="PANTHER" id="PTHR34848:SF1">
    <property type="entry name" value="BIFUNCTIONAL ADENOSYLCOBALAMIN BIOSYNTHESIS PROTEIN COBU"/>
    <property type="match status" value="1"/>
</dbReference>
<keyword evidence="12 14" id="KW-0067">ATP-binding</keyword>
<proteinExistence type="inferred from homology"/>
<dbReference type="NCBIfam" id="NF004469">
    <property type="entry name" value="PRK05800.1"/>
    <property type="match status" value="1"/>
</dbReference>
<keyword evidence="10 14" id="KW-0547">Nucleotide-binding</keyword>
<dbReference type="InterPro" id="IPR003203">
    <property type="entry name" value="CobU/CobP"/>
</dbReference>
<comment type="pathway">
    <text evidence="6 14">Cofactor biosynthesis; adenosylcobalamin biosynthesis; adenosylcobalamin from cob(II)yrinate a,c-diamide: step 5/7.</text>
</comment>
<organism evidence="15 16">
    <name type="scientific">Massilia phyllostachyos</name>
    <dbReference type="NCBI Taxonomy" id="2898585"/>
    <lineage>
        <taxon>Bacteria</taxon>
        <taxon>Pseudomonadati</taxon>
        <taxon>Pseudomonadota</taxon>
        <taxon>Betaproteobacteria</taxon>
        <taxon>Burkholderiales</taxon>
        <taxon>Oxalobacteraceae</taxon>
        <taxon>Telluria group</taxon>
        <taxon>Massilia</taxon>
    </lineage>
</organism>
<evidence type="ECO:0000256" key="14">
    <source>
        <dbReference type="PIRNR" id="PIRNR006135"/>
    </source>
</evidence>
<dbReference type="EC" id="2.7.1.156" evidence="14"/>
<comment type="similarity">
    <text evidence="7 14">Belongs to the CobU/CobP family.</text>
</comment>
<gene>
    <name evidence="15" type="primary">cobU</name>
    <name evidence="15" type="ORF">LQ564_25310</name>
</gene>
<evidence type="ECO:0000256" key="10">
    <source>
        <dbReference type="ARBA" id="ARBA00022741"/>
    </source>
</evidence>
<dbReference type="RefSeq" id="WP_231060896.1">
    <property type="nucleotide sequence ID" value="NZ_JAJNOC010000017.1"/>
</dbReference>
<evidence type="ECO:0000256" key="2">
    <source>
        <dbReference type="ARBA" id="ARBA00000711"/>
    </source>
</evidence>
<evidence type="ECO:0000256" key="9">
    <source>
        <dbReference type="ARBA" id="ARBA00022679"/>
    </source>
</evidence>
<keyword evidence="13 14" id="KW-0342">GTP-binding</keyword>
<accession>A0ABS8QCZ2</accession>
<dbReference type="EMBL" id="JAJNOC010000017">
    <property type="protein sequence ID" value="MCD2519628.1"/>
    <property type="molecule type" value="Genomic_DNA"/>
</dbReference>
<keyword evidence="16" id="KW-1185">Reference proteome</keyword>
<dbReference type="Proteomes" id="UP001179361">
    <property type="component" value="Unassembled WGS sequence"/>
</dbReference>
<comment type="function">
    <text evidence="4 14">Catalyzes ATP-dependent phosphorylation of adenosylcobinamide and addition of GMP to adenosylcobinamide phosphate.</text>
</comment>
<dbReference type="GO" id="GO:0008820">
    <property type="term" value="F:cobinamide phosphate guanylyltransferase activity"/>
    <property type="evidence" value="ECO:0007669"/>
    <property type="project" value="UniProtKB-EC"/>
</dbReference>